<protein>
    <submittedName>
        <fullName evidence="2">Uncharacterized protein</fullName>
    </submittedName>
</protein>
<dbReference type="Gramene" id="CMK155CT">
    <property type="protein sequence ID" value="CMK155CT"/>
    <property type="gene ID" value="CMK155C"/>
</dbReference>
<dbReference type="KEGG" id="cme:CYME_CMK155C"/>
<dbReference type="EMBL" id="AP006493">
    <property type="protein sequence ID" value="BAM80529.1"/>
    <property type="molecule type" value="Genomic_DNA"/>
</dbReference>
<gene>
    <name evidence="2" type="ORF">CYME_CMK155C</name>
</gene>
<name>M1V8D0_CYAM1</name>
<keyword evidence="3" id="KW-1185">Reference proteome</keyword>
<feature type="region of interest" description="Disordered" evidence="1">
    <location>
        <begin position="1"/>
        <end position="22"/>
    </location>
</feature>
<dbReference type="Proteomes" id="UP000007014">
    <property type="component" value="Chromosome 11"/>
</dbReference>
<reference evidence="2 3" key="1">
    <citation type="journal article" date="2004" name="Nature">
        <title>Genome sequence of the ultrasmall unicellular red alga Cyanidioschyzon merolae 10D.</title>
        <authorList>
            <person name="Matsuzaki M."/>
            <person name="Misumi O."/>
            <person name="Shin-i T."/>
            <person name="Maruyama S."/>
            <person name="Takahara M."/>
            <person name="Miyagishima S."/>
            <person name="Mori T."/>
            <person name="Nishida K."/>
            <person name="Yagisawa F."/>
            <person name="Nishida K."/>
            <person name="Yoshida Y."/>
            <person name="Nishimura Y."/>
            <person name="Nakao S."/>
            <person name="Kobayashi T."/>
            <person name="Momoyama Y."/>
            <person name="Higashiyama T."/>
            <person name="Minoda A."/>
            <person name="Sano M."/>
            <person name="Nomoto H."/>
            <person name="Oishi K."/>
            <person name="Hayashi H."/>
            <person name="Ohta F."/>
            <person name="Nishizaka S."/>
            <person name="Haga S."/>
            <person name="Miura S."/>
            <person name="Morishita T."/>
            <person name="Kabeya Y."/>
            <person name="Terasawa K."/>
            <person name="Suzuki Y."/>
            <person name="Ishii Y."/>
            <person name="Asakawa S."/>
            <person name="Takano H."/>
            <person name="Ohta N."/>
            <person name="Kuroiwa H."/>
            <person name="Tanaka K."/>
            <person name="Shimizu N."/>
            <person name="Sugano S."/>
            <person name="Sato N."/>
            <person name="Nozaki H."/>
            <person name="Ogasawara N."/>
            <person name="Kohara Y."/>
            <person name="Kuroiwa T."/>
        </authorList>
    </citation>
    <scope>NUCLEOTIDE SEQUENCE [LARGE SCALE GENOMIC DNA]</scope>
    <source>
        <strain evidence="2 3">10D</strain>
    </source>
</reference>
<dbReference type="AlphaFoldDB" id="M1V8D0"/>
<evidence type="ECO:0000313" key="3">
    <source>
        <dbReference type="Proteomes" id="UP000007014"/>
    </source>
</evidence>
<feature type="compositionally biased region" description="Polar residues" evidence="1">
    <location>
        <begin position="1"/>
        <end position="13"/>
    </location>
</feature>
<dbReference type="GeneID" id="16994493"/>
<sequence>MEANTSSSGTVTGQRFAERRRSLPPGAELRQRLLKQLKELCDQIGKAYSTLVQKAALVIEPADQAVSLEPDTQRQATCITNLSDEGELWTTVYELNLGVQNLLMFIEDIRLLLLTQAQVPGPSVEENGLKTAGKGGCSPTELEGARFSDRLSSSNTHRFLEQLWDRYTP</sequence>
<organism evidence="2 3">
    <name type="scientific">Cyanidioschyzon merolae (strain NIES-3377 / 10D)</name>
    <name type="common">Unicellular red alga</name>
    <dbReference type="NCBI Taxonomy" id="280699"/>
    <lineage>
        <taxon>Eukaryota</taxon>
        <taxon>Rhodophyta</taxon>
        <taxon>Bangiophyceae</taxon>
        <taxon>Cyanidiales</taxon>
        <taxon>Cyanidiaceae</taxon>
        <taxon>Cyanidioschyzon</taxon>
    </lineage>
</organism>
<dbReference type="RefSeq" id="XP_005536565.1">
    <property type="nucleotide sequence ID" value="XM_005536508.1"/>
</dbReference>
<reference evidence="2 3" key="2">
    <citation type="journal article" date="2007" name="BMC Biol.">
        <title>A 100%-complete sequence reveals unusually simple genomic features in the hot-spring red alga Cyanidioschyzon merolae.</title>
        <authorList>
            <person name="Nozaki H."/>
            <person name="Takano H."/>
            <person name="Misumi O."/>
            <person name="Terasawa K."/>
            <person name="Matsuzaki M."/>
            <person name="Maruyama S."/>
            <person name="Nishida K."/>
            <person name="Yagisawa F."/>
            <person name="Yoshida Y."/>
            <person name="Fujiwara T."/>
            <person name="Takio S."/>
            <person name="Tamura K."/>
            <person name="Chung S.J."/>
            <person name="Nakamura S."/>
            <person name="Kuroiwa H."/>
            <person name="Tanaka K."/>
            <person name="Sato N."/>
            <person name="Kuroiwa T."/>
        </authorList>
    </citation>
    <scope>NUCLEOTIDE SEQUENCE [LARGE SCALE GENOMIC DNA]</scope>
    <source>
        <strain evidence="2 3">10D</strain>
    </source>
</reference>
<accession>M1V8D0</accession>
<proteinExistence type="predicted"/>
<evidence type="ECO:0000313" key="2">
    <source>
        <dbReference type="EMBL" id="BAM80529.1"/>
    </source>
</evidence>
<evidence type="ECO:0000256" key="1">
    <source>
        <dbReference type="SAM" id="MobiDB-lite"/>
    </source>
</evidence>
<dbReference type="HOGENOM" id="CLU_1580763_0_0_1"/>